<evidence type="ECO:0000256" key="1">
    <source>
        <dbReference type="SAM" id="Phobius"/>
    </source>
</evidence>
<dbReference type="AlphaFoldDB" id="A0A2T3ADV0"/>
<evidence type="ECO:0000313" key="2">
    <source>
        <dbReference type="EMBL" id="PSR93683.1"/>
    </source>
</evidence>
<keyword evidence="3" id="KW-1185">Reference proteome</keyword>
<dbReference type="InParanoid" id="A0A2T3ADV0"/>
<protein>
    <submittedName>
        <fullName evidence="2">Uncharacterized protein</fullName>
    </submittedName>
</protein>
<name>A0A2T3ADV0_9PEZI</name>
<keyword evidence="1" id="KW-0472">Membrane</keyword>
<dbReference type="EMBL" id="KZ678405">
    <property type="protein sequence ID" value="PSR93683.1"/>
    <property type="molecule type" value="Genomic_DNA"/>
</dbReference>
<keyword evidence="1" id="KW-0812">Transmembrane</keyword>
<feature type="transmembrane region" description="Helical" evidence="1">
    <location>
        <begin position="12"/>
        <end position="33"/>
    </location>
</feature>
<accession>A0A2T3ADV0</accession>
<evidence type="ECO:0000313" key="3">
    <source>
        <dbReference type="Proteomes" id="UP000241462"/>
    </source>
</evidence>
<keyword evidence="1" id="KW-1133">Transmembrane helix</keyword>
<reference evidence="2 3" key="1">
    <citation type="journal article" date="2018" name="Mycol. Prog.">
        <title>Coniella lustricola, a new species from submerged detritus.</title>
        <authorList>
            <person name="Raudabaugh D.B."/>
            <person name="Iturriaga T."/>
            <person name="Carver A."/>
            <person name="Mondo S."/>
            <person name="Pangilinan J."/>
            <person name="Lipzen A."/>
            <person name="He G."/>
            <person name="Amirebrahimi M."/>
            <person name="Grigoriev I.V."/>
            <person name="Miller A.N."/>
        </authorList>
    </citation>
    <scope>NUCLEOTIDE SEQUENCE [LARGE SCALE GENOMIC DNA]</scope>
    <source>
        <strain evidence="2 3">B22-T-1</strain>
    </source>
</reference>
<sequence length="101" mass="11643">MKAGGLFRCFNTFIEMNLGDSLLAFLFLLCFLLKRFRCTMISKGIYIMKLEVMLFRILLDLECFRCPTILQNATVAAFACAFGNISFSHCFFLSFPPTYYT</sequence>
<organism evidence="2 3">
    <name type="scientific">Coniella lustricola</name>
    <dbReference type="NCBI Taxonomy" id="2025994"/>
    <lineage>
        <taxon>Eukaryota</taxon>
        <taxon>Fungi</taxon>
        <taxon>Dikarya</taxon>
        <taxon>Ascomycota</taxon>
        <taxon>Pezizomycotina</taxon>
        <taxon>Sordariomycetes</taxon>
        <taxon>Sordariomycetidae</taxon>
        <taxon>Diaporthales</taxon>
        <taxon>Schizoparmaceae</taxon>
        <taxon>Coniella</taxon>
    </lineage>
</organism>
<dbReference type="Proteomes" id="UP000241462">
    <property type="component" value="Unassembled WGS sequence"/>
</dbReference>
<proteinExistence type="predicted"/>
<gene>
    <name evidence="2" type="ORF">BD289DRAFT_175289</name>
</gene>